<feature type="compositionally biased region" description="Low complexity" evidence="8">
    <location>
        <begin position="8"/>
        <end position="19"/>
    </location>
</feature>
<feature type="region of interest" description="Disordered" evidence="8">
    <location>
        <begin position="611"/>
        <end position="645"/>
    </location>
</feature>
<evidence type="ECO:0000313" key="11">
    <source>
        <dbReference type="EMBL" id="PWN22953.1"/>
    </source>
</evidence>
<feature type="transmembrane region" description="Helical" evidence="9">
    <location>
        <begin position="656"/>
        <end position="677"/>
    </location>
</feature>
<feature type="compositionally biased region" description="Basic and acidic residues" evidence="8">
    <location>
        <begin position="192"/>
        <end position="208"/>
    </location>
</feature>
<dbReference type="PANTHER" id="PTHR22950:SF692">
    <property type="entry name" value="TRANSMEMBRANE AMINO ACID TRANSPORTER FAMILY PROTEIN"/>
    <property type="match status" value="1"/>
</dbReference>
<evidence type="ECO:0000256" key="9">
    <source>
        <dbReference type="SAM" id="Phobius"/>
    </source>
</evidence>
<dbReference type="GO" id="GO:0005774">
    <property type="term" value="C:vacuolar membrane"/>
    <property type="evidence" value="ECO:0007669"/>
    <property type="project" value="TreeGrafter"/>
</dbReference>
<dbReference type="GO" id="GO:0015179">
    <property type="term" value="F:L-amino acid transmembrane transporter activity"/>
    <property type="evidence" value="ECO:0007669"/>
    <property type="project" value="TreeGrafter"/>
</dbReference>
<dbReference type="GeneID" id="37013390"/>
<dbReference type="InterPro" id="IPR013057">
    <property type="entry name" value="AA_transpt_TM"/>
</dbReference>
<feature type="transmembrane region" description="Helical" evidence="9">
    <location>
        <begin position="346"/>
        <end position="367"/>
    </location>
</feature>
<keyword evidence="4 9" id="KW-0812">Transmembrane</keyword>
<feature type="region of interest" description="Disordered" evidence="8">
    <location>
        <begin position="68"/>
        <end position="258"/>
    </location>
</feature>
<reference evidence="11 12" key="1">
    <citation type="journal article" date="2018" name="Mol. Biol. Evol.">
        <title>Broad Genomic Sampling Reveals a Smut Pathogenic Ancestry of the Fungal Clade Ustilaginomycotina.</title>
        <authorList>
            <person name="Kijpornyongpan T."/>
            <person name="Mondo S.J."/>
            <person name="Barry K."/>
            <person name="Sandor L."/>
            <person name="Lee J."/>
            <person name="Lipzen A."/>
            <person name="Pangilinan J."/>
            <person name="LaButti K."/>
            <person name="Hainaut M."/>
            <person name="Henrissat B."/>
            <person name="Grigoriev I.V."/>
            <person name="Spatafora J.W."/>
            <person name="Aime M.C."/>
        </authorList>
    </citation>
    <scope>NUCLEOTIDE SEQUENCE [LARGE SCALE GENOMIC DNA]</scope>
    <source>
        <strain evidence="11 12">MCA 4718</strain>
    </source>
</reference>
<gene>
    <name evidence="11" type="ORF">BCV69DRAFT_280559</name>
</gene>
<feature type="transmembrane region" description="Helical" evidence="9">
    <location>
        <begin position="302"/>
        <end position="320"/>
    </location>
</feature>
<feature type="domain" description="Amino acid transporter transmembrane" evidence="10">
    <location>
        <begin position="267"/>
        <end position="736"/>
    </location>
</feature>
<feature type="transmembrane region" description="Helical" evidence="9">
    <location>
        <begin position="387"/>
        <end position="410"/>
    </location>
</feature>
<feature type="region of interest" description="Disordered" evidence="8">
    <location>
        <begin position="1"/>
        <end position="44"/>
    </location>
</feature>
<evidence type="ECO:0000256" key="5">
    <source>
        <dbReference type="ARBA" id="ARBA00022970"/>
    </source>
</evidence>
<keyword evidence="6 9" id="KW-1133">Transmembrane helix</keyword>
<feature type="compositionally biased region" description="Low complexity" evidence="8">
    <location>
        <begin position="137"/>
        <end position="151"/>
    </location>
</feature>
<keyword evidence="12" id="KW-1185">Reference proteome</keyword>
<feature type="transmembrane region" description="Helical" evidence="9">
    <location>
        <begin position="417"/>
        <end position="439"/>
    </location>
</feature>
<dbReference type="EMBL" id="KZ819322">
    <property type="protein sequence ID" value="PWN22953.1"/>
    <property type="molecule type" value="Genomic_DNA"/>
</dbReference>
<accession>A0A316UGB3</accession>
<feature type="transmembrane region" description="Helical" evidence="9">
    <location>
        <begin position="683"/>
        <end position="705"/>
    </location>
</feature>
<evidence type="ECO:0000313" key="12">
    <source>
        <dbReference type="Proteomes" id="UP000245942"/>
    </source>
</evidence>
<evidence type="ECO:0000259" key="10">
    <source>
        <dbReference type="Pfam" id="PF01490"/>
    </source>
</evidence>
<feature type="transmembrane region" description="Helical" evidence="9">
    <location>
        <begin position="503"/>
        <end position="526"/>
    </location>
</feature>
<feature type="compositionally biased region" description="Basic and acidic residues" evidence="8">
    <location>
        <begin position="110"/>
        <end position="126"/>
    </location>
</feature>
<feature type="transmembrane region" description="Helical" evidence="9">
    <location>
        <begin position="470"/>
        <end position="491"/>
    </location>
</feature>
<evidence type="ECO:0000256" key="7">
    <source>
        <dbReference type="ARBA" id="ARBA00023136"/>
    </source>
</evidence>
<evidence type="ECO:0000256" key="1">
    <source>
        <dbReference type="ARBA" id="ARBA00004141"/>
    </source>
</evidence>
<protein>
    <recommendedName>
        <fullName evidence="10">Amino acid transporter transmembrane domain-containing protein</fullName>
    </recommendedName>
</protein>
<evidence type="ECO:0000256" key="6">
    <source>
        <dbReference type="ARBA" id="ARBA00022989"/>
    </source>
</evidence>
<dbReference type="Proteomes" id="UP000245942">
    <property type="component" value="Unassembled WGS sequence"/>
</dbReference>
<sequence>MPQTTAGPSSSRPIQQRPSAADRPRNAVATQQQQQAAAQQPPWRSSLDLVWSYSRSQAFYSHNLETSPSFTDARWRGPQYEVTPETLEEGEEEDEEYDWEQGEEESDGGEVIRGRRSSEQETDHLFPHTGPVWTEDSTPYSTTSSTGSGSSKIRRLRQVAAESSDSDDKNSRSRSRSPKKLDISRAAISNSRSERRTSGLSRRSDEPGSLRSTDNNEMLTQAPSSERTPLLGPKDRRKSRSSLYGPGLGRRKSSGGITAMPKFPAGSSTFGQSLFNSINALVGIGILSLPLALSYASFTLGIPIFLAAGLVTSYTGKLLWKMMRLDPRLRSYSDIGRYAFGDKAQIGISLLFGAELWAVSVALLVLFGDSLYAMVHSNLRPSHVHTFVASTGIATWSPAAFKILGFFLVLPTVFVPLRFLSPISVIGILSTVTVLVILVTDGFLKPDYPGSLHHPAATLWPPEPPQWSKIPLSFGLIMSGFASHAIVPAIIRDMKEPERFPAMLNTAYVVATAIYLTMGITGYLMFGKGVSDEITRDVAQTKAYPQLLTKIAVWLIVVVPLTKFALASRPVLGIFEGLAGVEEPQTIVEAEAHNNDSNTISGRMAEELEEDVDGDSRLQRTRKQHNGSHISLNGVGPADPSRLPPPPSRISPRLRVVLRNILRLVLTALILLTAIVFPEFERIMAFLGAFLAFTTCVIGPIMAHLKLFRAELSTQRIVCELVLLAVSFVCAITGTVWAFLPL</sequence>
<organism evidence="11 12">
    <name type="scientific">Pseudomicrostroma glucosiphilum</name>
    <dbReference type="NCBI Taxonomy" id="1684307"/>
    <lineage>
        <taxon>Eukaryota</taxon>
        <taxon>Fungi</taxon>
        <taxon>Dikarya</taxon>
        <taxon>Basidiomycota</taxon>
        <taxon>Ustilaginomycotina</taxon>
        <taxon>Exobasidiomycetes</taxon>
        <taxon>Microstromatales</taxon>
        <taxon>Microstromatales incertae sedis</taxon>
        <taxon>Pseudomicrostroma</taxon>
    </lineage>
</organism>
<dbReference type="PANTHER" id="PTHR22950">
    <property type="entry name" value="AMINO ACID TRANSPORTER"/>
    <property type="match status" value="1"/>
</dbReference>
<dbReference type="OrthoDB" id="655540at2759"/>
<dbReference type="AlphaFoldDB" id="A0A316UGB3"/>
<evidence type="ECO:0000256" key="8">
    <source>
        <dbReference type="SAM" id="MobiDB-lite"/>
    </source>
</evidence>
<feature type="compositionally biased region" description="Acidic residues" evidence="8">
    <location>
        <begin position="86"/>
        <end position="108"/>
    </location>
</feature>
<keyword evidence="5" id="KW-0029">Amino-acid transport</keyword>
<comment type="similarity">
    <text evidence="2">Belongs to the amino acid/polyamine transporter 2 family.</text>
</comment>
<evidence type="ECO:0000256" key="3">
    <source>
        <dbReference type="ARBA" id="ARBA00022448"/>
    </source>
</evidence>
<evidence type="ECO:0000256" key="2">
    <source>
        <dbReference type="ARBA" id="ARBA00008066"/>
    </source>
</evidence>
<keyword evidence="3" id="KW-0813">Transport</keyword>
<dbReference type="RefSeq" id="XP_025350113.1">
    <property type="nucleotide sequence ID" value="XM_025491656.1"/>
</dbReference>
<feature type="transmembrane region" description="Helical" evidence="9">
    <location>
        <begin position="546"/>
        <end position="566"/>
    </location>
</feature>
<dbReference type="STRING" id="1684307.A0A316UGB3"/>
<feature type="transmembrane region" description="Helical" evidence="9">
    <location>
        <begin position="717"/>
        <end position="740"/>
    </location>
</feature>
<comment type="subcellular location">
    <subcellularLocation>
        <location evidence="1">Membrane</location>
        <topology evidence="1">Multi-pass membrane protein</topology>
    </subcellularLocation>
</comment>
<evidence type="ECO:0000256" key="4">
    <source>
        <dbReference type="ARBA" id="ARBA00022692"/>
    </source>
</evidence>
<feature type="compositionally biased region" description="Polar residues" evidence="8">
    <location>
        <begin position="210"/>
        <end position="227"/>
    </location>
</feature>
<keyword evidence="7 9" id="KW-0472">Membrane</keyword>
<dbReference type="Pfam" id="PF01490">
    <property type="entry name" value="Aa_trans"/>
    <property type="match status" value="1"/>
</dbReference>
<proteinExistence type="inferred from homology"/>
<feature type="compositionally biased region" description="Low complexity" evidence="8">
    <location>
        <begin position="31"/>
        <end position="40"/>
    </location>
</feature>
<name>A0A316UGB3_9BASI</name>